<keyword evidence="5" id="KW-0045">Antibiotic biosynthesis</keyword>
<dbReference type="InterPro" id="IPR015424">
    <property type="entry name" value="PyrdxlP-dep_Trfase"/>
</dbReference>
<dbReference type="AlphaFoldDB" id="R4SZG0"/>
<organism evidence="7 8">
    <name type="scientific">Amycolatopsis keratiniphila</name>
    <dbReference type="NCBI Taxonomy" id="129921"/>
    <lineage>
        <taxon>Bacteria</taxon>
        <taxon>Bacillati</taxon>
        <taxon>Actinomycetota</taxon>
        <taxon>Actinomycetes</taxon>
        <taxon>Pseudonocardiales</taxon>
        <taxon>Pseudonocardiaceae</taxon>
        <taxon>Amycolatopsis</taxon>
        <taxon>Amycolatopsis japonica group</taxon>
    </lineage>
</organism>
<gene>
    <name evidence="7" type="ORF">AORI_5327</name>
</gene>
<dbReference type="GO" id="GO:0030170">
    <property type="term" value="F:pyridoxal phosphate binding"/>
    <property type="evidence" value="ECO:0007669"/>
    <property type="project" value="InterPro"/>
</dbReference>
<keyword evidence="2 7" id="KW-0032">Aminotransferase</keyword>
<evidence type="ECO:0000256" key="1">
    <source>
        <dbReference type="ARBA" id="ARBA00001933"/>
    </source>
</evidence>
<evidence type="ECO:0000256" key="3">
    <source>
        <dbReference type="ARBA" id="ARBA00022679"/>
    </source>
</evidence>
<sequence>MGAPMTRVVFAEDGLHGSVGDPVLGGVTFLNEVMSRYPDAISFAPGAPHPDFVSTVDVAASLRRFERHIQETRHWSPARVRTWLHQYGPSRGLINDLLADALRADVGVDVDPEAIVVTVGCQEAILLTLRALFAGPRDLFAVADPCYVGAAGAARLLDIPVVPIPETVAGLDLDALAGSCAAARRRGERVRALYVAPDFANPSGSVLGLAARERLLDLAEREDLMILEDSTYGFTARPGAVPPPLKVLDRYGRVLHLGTFAKIGLPAARVGYVVADQTVVGPSGTRMLAEDLAAIKSMVTVNTSPIGQAVVGGLLLEYSGSIAALAAEKAERYRHSLDLLLAELSEHLPPTVSWNNPVGGFFVRISVPVPADTALLDRSAREYGVLWTPMRQFHLAGGGTHELRLSCSFLDDDRIVEGARRLGRFLTDLPHL</sequence>
<feature type="domain" description="Aminotransferase class I/classII large" evidence="6">
    <location>
        <begin position="84"/>
        <end position="422"/>
    </location>
</feature>
<dbReference type="InterPro" id="IPR015422">
    <property type="entry name" value="PyrdxlP-dep_Trfase_small"/>
</dbReference>
<dbReference type="PATRIC" id="fig|1156913.3.peg.5424"/>
<dbReference type="SUPFAM" id="SSF53383">
    <property type="entry name" value="PLP-dependent transferases"/>
    <property type="match status" value="1"/>
</dbReference>
<name>R4SZG0_9PSEU</name>
<dbReference type="InterPro" id="IPR015421">
    <property type="entry name" value="PyrdxlP-dep_Trfase_major"/>
</dbReference>
<protein>
    <submittedName>
        <fullName evidence="7">Aminotransferase</fullName>
    </submittedName>
</protein>
<keyword evidence="8" id="KW-1185">Reference proteome</keyword>
<dbReference type="CDD" id="cd00609">
    <property type="entry name" value="AAT_like"/>
    <property type="match status" value="1"/>
</dbReference>
<dbReference type="GO" id="GO:0008483">
    <property type="term" value="F:transaminase activity"/>
    <property type="evidence" value="ECO:0007669"/>
    <property type="project" value="UniProtKB-KW"/>
</dbReference>
<evidence type="ECO:0000256" key="2">
    <source>
        <dbReference type="ARBA" id="ARBA00022576"/>
    </source>
</evidence>
<dbReference type="InterPro" id="IPR050859">
    <property type="entry name" value="Class-I_PLP-dep_aminotransf"/>
</dbReference>
<dbReference type="EMBL" id="CP003410">
    <property type="protein sequence ID" value="AGM07910.1"/>
    <property type="molecule type" value="Genomic_DNA"/>
</dbReference>
<reference evidence="7 8" key="1">
    <citation type="journal article" date="2013" name="BMC Genomics">
        <title>ContigScape: a Cytoscape plugin facilitating microbial genome gap closing.</title>
        <authorList>
            <person name="Tang B."/>
            <person name="Wang Q."/>
            <person name="Yang M."/>
            <person name="Xie F."/>
            <person name="Zhu Y."/>
            <person name="Zhuo Y."/>
            <person name="Wang S."/>
            <person name="Gao H."/>
            <person name="Ding X."/>
            <person name="Zhang L."/>
            <person name="Zhao G."/>
            <person name="Zheng H."/>
        </authorList>
    </citation>
    <scope>NUCLEOTIDE SEQUENCE [LARGE SCALE GENOMIC DNA]</scope>
    <source>
        <strain evidence="7 8">HCCB10007</strain>
    </source>
</reference>
<keyword evidence="4" id="KW-0663">Pyridoxal phosphate</keyword>
<dbReference type="PANTHER" id="PTHR42790">
    <property type="entry name" value="AMINOTRANSFERASE"/>
    <property type="match status" value="1"/>
</dbReference>
<evidence type="ECO:0000313" key="8">
    <source>
        <dbReference type="Proteomes" id="UP000013968"/>
    </source>
</evidence>
<dbReference type="Gene3D" id="3.40.640.10">
    <property type="entry name" value="Type I PLP-dependent aspartate aminotransferase-like (Major domain)"/>
    <property type="match status" value="1"/>
</dbReference>
<proteinExistence type="predicted"/>
<keyword evidence="3 7" id="KW-0808">Transferase</keyword>
<evidence type="ECO:0000256" key="4">
    <source>
        <dbReference type="ARBA" id="ARBA00022898"/>
    </source>
</evidence>
<dbReference type="HOGENOM" id="CLU_017584_0_6_11"/>
<evidence type="ECO:0000256" key="5">
    <source>
        <dbReference type="ARBA" id="ARBA00023194"/>
    </source>
</evidence>
<evidence type="ECO:0000259" key="6">
    <source>
        <dbReference type="Pfam" id="PF00155"/>
    </source>
</evidence>
<comment type="cofactor">
    <cofactor evidence="1">
        <name>pyridoxal 5'-phosphate</name>
        <dbReference type="ChEBI" id="CHEBI:597326"/>
    </cofactor>
</comment>
<dbReference type="Pfam" id="PF00155">
    <property type="entry name" value="Aminotran_1_2"/>
    <property type="match status" value="1"/>
</dbReference>
<dbReference type="Proteomes" id="UP000013968">
    <property type="component" value="Chromosome"/>
</dbReference>
<dbReference type="KEGG" id="aoi:AORI_5327"/>
<dbReference type="GO" id="GO:1901605">
    <property type="term" value="P:alpha-amino acid metabolic process"/>
    <property type="evidence" value="ECO:0007669"/>
    <property type="project" value="TreeGrafter"/>
</dbReference>
<accession>R4SZG0</accession>
<dbReference type="RefSeq" id="WP_016335651.1">
    <property type="nucleotide sequence ID" value="NC_021252.1"/>
</dbReference>
<dbReference type="Gene3D" id="3.90.1150.10">
    <property type="entry name" value="Aspartate Aminotransferase, domain 1"/>
    <property type="match status" value="1"/>
</dbReference>
<dbReference type="InterPro" id="IPR004839">
    <property type="entry name" value="Aminotransferase_I/II_large"/>
</dbReference>
<dbReference type="PANTHER" id="PTHR42790:SF19">
    <property type="entry name" value="KYNURENINE_ALPHA-AMINOADIPATE AMINOTRANSFERASE, MITOCHONDRIAL"/>
    <property type="match status" value="1"/>
</dbReference>
<evidence type="ECO:0000313" key="7">
    <source>
        <dbReference type="EMBL" id="AGM07910.1"/>
    </source>
</evidence>
<dbReference type="GO" id="GO:0017000">
    <property type="term" value="P:antibiotic biosynthetic process"/>
    <property type="evidence" value="ECO:0007669"/>
    <property type="project" value="UniProtKB-KW"/>
</dbReference>